<feature type="compositionally biased region" description="Basic and acidic residues" evidence="1">
    <location>
        <begin position="319"/>
        <end position="330"/>
    </location>
</feature>
<evidence type="ECO:0000256" key="1">
    <source>
        <dbReference type="SAM" id="MobiDB-lite"/>
    </source>
</evidence>
<evidence type="ECO:0000313" key="3">
    <source>
        <dbReference type="Proteomes" id="UP000799302"/>
    </source>
</evidence>
<dbReference type="OrthoDB" id="3797324at2759"/>
<name>A0A6A6UCI1_9PEZI</name>
<dbReference type="EMBL" id="MU004236">
    <property type="protein sequence ID" value="KAF2668818.1"/>
    <property type="molecule type" value="Genomic_DNA"/>
</dbReference>
<feature type="region of interest" description="Disordered" evidence="1">
    <location>
        <begin position="473"/>
        <end position="524"/>
    </location>
</feature>
<feature type="compositionally biased region" description="Low complexity" evidence="1">
    <location>
        <begin position="507"/>
        <end position="524"/>
    </location>
</feature>
<proteinExistence type="predicted"/>
<keyword evidence="3" id="KW-1185">Reference proteome</keyword>
<gene>
    <name evidence="2" type="ORF">BT63DRAFT_286330</name>
</gene>
<feature type="compositionally biased region" description="Basic and acidic residues" evidence="1">
    <location>
        <begin position="484"/>
        <end position="499"/>
    </location>
</feature>
<sequence>MEQCQALNHRLEPCTSLVAAADKKFCPKHYKVCYDTYISYKRSNAELDSLRNNLPSYFNPPIITIENGNYHGLKLNDLNVIHEYLHRRHALLDKVIRARMLHSTRFFSWTLHDQSTEPDGHAKYVEYLKTDKNSTLRALQNLLARIDEVTWENEQWYAWVKEQQQLEAVLEDEELRKVKDENKLYQQHLKAVKIFLSKSHRKQEERKNEDIEEIWEMTMTTRFGSNKETWDLVEAALAEERADCIEMIKLFLWLADEDQNPKPLVVPPVNLLEHFHLSSTAASQKDEVSQRDETSRKEHTDQQEEAAQEGKKNNPRGKKAGEKSASKEPHLVASCSKSDSKGHSNLPGKDDPAKSAVPIPKDSIESRHDMQKRLESGVRSHCGYKDVPPMRPDQVEEELANVQQIKKLLFCRHLLSHGSLFRIAVKAMSIEEFLANKDLEVSELQSLCLRLVNPSFEEIRDACADFHRVNDSAPSGAENQLDSTGKDVTTKVSHGRKDSNALNVPMKSPSLSQKQAAQKAKPKSAGAKTQLTVVGFSIWNHASERSMSRKAWLQFSILTTNCDFYTAIGLCRSWDEFSELSVLCTSDYFLSPTWWLWSAHEWNLGFGNWRKLGFIVFDAEKNAHERCFDTEKDQKQKKKNKQQQGYWILQTRSYIAAYVKRDDPYTQRLIEYLRLQPSLTQLLVRDAADGKIIISPIPDQLWLSREKKGSGLSSKQDWKVSKSLGPEFFALQASKRKWKFNFHEYYEVYVLDPIPGRDLKCEGGLEAMIGRALVHAYRIRSNLDYINSDKKILETLYRDSTTGRAMDKITAGCEISLWDESLEFKGKQTAFFESAYLKELDKQRQDGNGILCLSPWFTETDAEEESILSQHKLDSQHTWPVFPIQNDAEFLQALSLSQRDSQMLQSRVAGYFESFSKSQNPTFLAAVATEGFDTAMKVLSCWKRIGTDQETYNCCIRVLHQLRDKYTDSMIIMQYMLSVVKTAKSRDLEAKVFWALANYLMEFGQQALGLVLHVWTQIKFENSIEREAKVLTSNKIRAVNSVYKFQLHRAATLLDKSNQERFEAMQARVQLWTRKIIPISGHMVYCIELLERLTIRPLMDASRIRLVCECYASMIRFFHGPCWASFSNDYRIPLEKTYKDKAADNKLRTEQRERSLKHPVQRTGYVPENAIKARELYTDPLNQIYVERKDSPAADAVVRPVVATLYATGLIRPSQKYWDRGIGDVFGCAVSLTEPGLSSDFAIDYSVEHTEPVLCDLLQSARDFAKEYPKARFTILRVWSMAYLYPVAMALDISEKVVFADYQDRTWAFELLPKGPSFVMGLLDDNVGFLAKHLVSRLGPDAGKIVNRGDVVLVMAEDDGKCLVNSVVTSISLQYSGFLEVDLDNSFINVNLDFLIDMDPKYLGVN</sequence>
<organism evidence="2 3">
    <name type="scientific">Microthyrium microscopicum</name>
    <dbReference type="NCBI Taxonomy" id="703497"/>
    <lineage>
        <taxon>Eukaryota</taxon>
        <taxon>Fungi</taxon>
        <taxon>Dikarya</taxon>
        <taxon>Ascomycota</taxon>
        <taxon>Pezizomycotina</taxon>
        <taxon>Dothideomycetes</taxon>
        <taxon>Dothideomycetes incertae sedis</taxon>
        <taxon>Microthyriales</taxon>
        <taxon>Microthyriaceae</taxon>
        <taxon>Microthyrium</taxon>
    </lineage>
</organism>
<feature type="region of interest" description="Disordered" evidence="1">
    <location>
        <begin position="280"/>
        <end position="370"/>
    </location>
</feature>
<dbReference type="Proteomes" id="UP000799302">
    <property type="component" value="Unassembled WGS sequence"/>
</dbReference>
<feature type="compositionally biased region" description="Basic and acidic residues" evidence="1">
    <location>
        <begin position="338"/>
        <end position="353"/>
    </location>
</feature>
<protein>
    <submittedName>
        <fullName evidence="2">Uncharacterized protein</fullName>
    </submittedName>
</protein>
<accession>A0A6A6UCI1</accession>
<reference evidence="2" key="1">
    <citation type="journal article" date="2020" name="Stud. Mycol.">
        <title>101 Dothideomycetes genomes: a test case for predicting lifestyles and emergence of pathogens.</title>
        <authorList>
            <person name="Haridas S."/>
            <person name="Albert R."/>
            <person name="Binder M."/>
            <person name="Bloem J."/>
            <person name="Labutti K."/>
            <person name="Salamov A."/>
            <person name="Andreopoulos B."/>
            <person name="Baker S."/>
            <person name="Barry K."/>
            <person name="Bills G."/>
            <person name="Bluhm B."/>
            <person name="Cannon C."/>
            <person name="Castanera R."/>
            <person name="Culley D."/>
            <person name="Daum C."/>
            <person name="Ezra D."/>
            <person name="Gonzalez J."/>
            <person name="Henrissat B."/>
            <person name="Kuo A."/>
            <person name="Liang C."/>
            <person name="Lipzen A."/>
            <person name="Lutzoni F."/>
            <person name="Magnuson J."/>
            <person name="Mondo S."/>
            <person name="Nolan M."/>
            <person name="Ohm R."/>
            <person name="Pangilinan J."/>
            <person name="Park H.-J."/>
            <person name="Ramirez L."/>
            <person name="Alfaro M."/>
            <person name="Sun H."/>
            <person name="Tritt A."/>
            <person name="Yoshinaga Y."/>
            <person name="Zwiers L.-H."/>
            <person name="Turgeon B."/>
            <person name="Goodwin S."/>
            <person name="Spatafora J."/>
            <person name="Crous P."/>
            <person name="Grigoriev I."/>
        </authorList>
    </citation>
    <scope>NUCLEOTIDE SEQUENCE</scope>
    <source>
        <strain evidence="2">CBS 115976</strain>
    </source>
</reference>
<evidence type="ECO:0000313" key="2">
    <source>
        <dbReference type="EMBL" id="KAF2668818.1"/>
    </source>
</evidence>
<feature type="compositionally biased region" description="Basic and acidic residues" evidence="1">
    <location>
        <begin position="284"/>
        <end position="312"/>
    </location>
</feature>